<evidence type="ECO:0000313" key="2">
    <source>
        <dbReference type="Proteomes" id="UP001159364"/>
    </source>
</evidence>
<dbReference type="Proteomes" id="UP001159364">
    <property type="component" value="Linkage Group LG10"/>
</dbReference>
<reference evidence="1 2" key="1">
    <citation type="submission" date="2021-09" db="EMBL/GenBank/DDBJ databases">
        <title>Genomic insights and catalytic innovation underlie evolution of tropane alkaloids biosynthesis.</title>
        <authorList>
            <person name="Wang Y.-J."/>
            <person name="Tian T."/>
            <person name="Huang J.-P."/>
            <person name="Huang S.-X."/>
        </authorList>
    </citation>
    <scope>NUCLEOTIDE SEQUENCE [LARGE SCALE GENOMIC DNA]</scope>
    <source>
        <strain evidence="1">KIB-2018</strain>
        <tissue evidence="1">Leaf</tissue>
    </source>
</reference>
<sequence length="132" mass="14819">MCFVFSSSYSNLLSTAKPSIYADPCSPPNETHSSSFVFEQLDRLFSCFLVSLVCCLKDIKGTQQFESLHWPQFLRFAHVILVERKDYGSKYEASVNEAGENEAGEIEKCTHTATTAYRGAAASYLDAQLVYY</sequence>
<comment type="caution">
    <text evidence="1">The sequence shown here is derived from an EMBL/GenBank/DDBJ whole genome shotgun (WGS) entry which is preliminary data.</text>
</comment>
<dbReference type="AlphaFoldDB" id="A0AAV8SM07"/>
<accession>A0AAV8SM07</accession>
<gene>
    <name evidence="1" type="ORF">K2173_019706</name>
</gene>
<keyword evidence="2" id="KW-1185">Reference proteome</keyword>
<proteinExistence type="predicted"/>
<organism evidence="1 2">
    <name type="scientific">Erythroxylum novogranatense</name>
    <dbReference type="NCBI Taxonomy" id="1862640"/>
    <lineage>
        <taxon>Eukaryota</taxon>
        <taxon>Viridiplantae</taxon>
        <taxon>Streptophyta</taxon>
        <taxon>Embryophyta</taxon>
        <taxon>Tracheophyta</taxon>
        <taxon>Spermatophyta</taxon>
        <taxon>Magnoliopsida</taxon>
        <taxon>eudicotyledons</taxon>
        <taxon>Gunneridae</taxon>
        <taxon>Pentapetalae</taxon>
        <taxon>rosids</taxon>
        <taxon>fabids</taxon>
        <taxon>Malpighiales</taxon>
        <taxon>Erythroxylaceae</taxon>
        <taxon>Erythroxylum</taxon>
    </lineage>
</organism>
<name>A0AAV8SM07_9ROSI</name>
<dbReference type="EMBL" id="JAIWQS010000010">
    <property type="protein sequence ID" value="KAJ8753307.1"/>
    <property type="molecule type" value="Genomic_DNA"/>
</dbReference>
<evidence type="ECO:0000313" key="1">
    <source>
        <dbReference type="EMBL" id="KAJ8753307.1"/>
    </source>
</evidence>
<protein>
    <submittedName>
        <fullName evidence="1">Uncharacterized protein</fullName>
    </submittedName>
</protein>